<dbReference type="Pfam" id="PF08284">
    <property type="entry name" value="RVP_2"/>
    <property type="match status" value="1"/>
</dbReference>
<sequence>MAQDNREIVSPVIQNVGMTTTRVRDFTRMNPLEFHGSKLEEDPPKFIDEKLKERSREAQRTNTDDNDFSHSKSERQGRSKFQQRFSSQGSSNAPPNFNKYRVSNHKPQGGNGGGYLLSTCARCGRKREGKCLAGIDGFFSCGKSGHKIRDFPTRHEQEGSPDVITGMLKVFQLYVYALLDPNATLSFVMPYVVMRVTHVDFLEIDMLYFDVILGMDWLHSSYASIDCRIRVVKFQFPNEPILEWKGGNSMPKSQFGSCLKGLKMIFEGCIFHVVRVWDMDSEPLELVPVVNEFLEVFPKDLLGVPLEGK</sequence>
<dbReference type="InterPro" id="IPR021109">
    <property type="entry name" value="Peptidase_aspartic_dom_sf"/>
</dbReference>
<accession>A0AAF0ZJB8</accession>
<feature type="compositionally biased region" description="Polar residues" evidence="1">
    <location>
        <begin position="79"/>
        <end position="95"/>
    </location>
</feature>
<evidence type="ECO:0000313" key="3">
    <source>
        <dbReference type="Proteomes" id="UP001234989"/>
    </source>
</evidence>
<dbReference type="Gene3D" id="2.40.70.10">
    <property type="entry name" value="Acid Proteases"/>
    <property type="match status" value="1"/>
</dbReference>
<evidence type="ECO:0008006" key="4">
    <source>
        <dbReference type="Google" id="ProtNLM"/>
    </source>
</evidence>
<dbReference type="AlphaFoldDB" id="A0AAF0ZJB8"/>
<dbReference type="PANTHER" id="PTHR15503:SF45">
    <property type="entry name" value="RNA-DIRECTED DNA POLYMERASE HOMOLOG"/>
    <property type="match status" value="1"/>
</dbReference>
<dbReference type="PANTHER" id="PTHR15503">
    <property type="entry name" value="LDOC1 RELATED"/>
    <property type="match status" value="1"/>
</dbReference>
<feature type="compositionally biased region" description="Basic and acidic residues" evidence="1">
    <location>
        <begin position="54"/>
        <end position="77"/>
    </location>
</feature>
<protein>
    <recommendedName>
        <fullName evidence="4">Gag-pol polyprotein</fullName>
    </recommendedName>
</protein>
<feature type="region of interest" description="Disordered" evidence="1">
    <location>
        <begin position="54"/>
        <end position="108"/>
    </location>
</feature>
<evidence type="ECO:0000256" key="1">
    <source>
        <dbReference type="SAM" id="MobiDB-lite"/>
    </source>
</evidence>
<name>A0AAF0ZJB8_SOLVR</name>
<proteinExistence type="predicted"/>
<reference evidence="2" key="1">
    <citation type="submission" date="2023-08" db="EMBL/GenBank/DDBJ databases">
        <title>A de novo genome assembly of Solanum verrucosum Schlechtendal, a Mexican diploid species geographically isolated from the other diploid A-genome species in potato relatives.</title>
        <authorList>
            <person name="Hosaka K."/>
        </authorList>
    </citation>
    <scope>NUCLEOTIDE SEQUENCE</scope>
    <source>
        <tissue evidence="2">Young leaves</tissue>
    </source>
</reference>
<dbReference type="Proteomes" id="UP001234989">
    <property type="component" value="Chromosome 8"/>
</dbReference>
<dbReference type="EMBL" id="CP133619">
    <property type="protein sequence ID" value="WMV41581.1"/>
    <property type="molecule type" value="Genomic_DNA"/>
</dbReference>
<gene>
    <name evidence="2" type="ORF">MTR67_034966</name>
</gene>
<dbReference type="InterPro" id="IPR032567">
    <property type="entry name" value="RTL1-rel"/>
</dbReference>
<keyword evidence="3" id="KW-1185">Reference proteome</keyword>
<organism evidence="2 3">
    <name type="scientific">Solanum verrucosum</name>
    <dbReference type="NCBI Taxonomy" id="315347"/>
    <lineage>
        <taxon>Eukaryota</taxon>
        <taxon>Viridiplantae</taxon>
        <taxon>Streptophyta</taxon>
        <taxon>Embryophyta</taxon>
        <taxon>Tracheophyta</taxon>
        <taxon>Spermatophyta</taxon>
        <taxon>Magnoliopsida</taxon>
        <taxon>eudicotyledons</taxon>
        <taxon>Gunneridae</taxon>
        <taxon>Pentapetalae</taxon>
        <taxon>asterids</taxon>
        <taxon>lamiids</taxon>
        <taxon>Solanales</taxon>
        <taxon>Solanaceae</taxon>
        <taxon>Solanoideae</taxon>
        <taxon>Solaneae</taxon>
        <taxon>Solanum</taxon>
    </lineage>
</organism>
<evidence type="ECO:0000313" key="2">
    <source>
        <dbReference type="EMBL" id="WMV41581.1"/>
    </source>
</evidence>